<feature type="binding site" evidence="8">
    <location>
        <position position="39"/>
    </location>
    <ligand>
        <name>phosphoenolpyruvate</name>
        <dbReference type="ChEBI" id="CHEBI:58702"/>
    </ligand>
</feature>
<dbReference type="EMBL" id="VYSA01000001">
    <property type="protein sequence ID" value="KAA9111187.1"/>
    <property type="molecule type" value="Genomic_DNA"/>
</dbReference>
<feature type="binding site" evidence="8">
    <location>
        <position position="190"/>
    </location>
    <ligand>
        <name>phosphoenolpyruvate</name>
        <dbReference type="ChEBI" id="CHEBI:58702"/>
    </ligand>
</feature>
<dbReference type="GO" id="GO:0009073">
    <property type="term" value="P:aromatic amino acid family biosynthetic process"/>
    <property type="evidence" value="ECO:0007669"/>
    <property type="project" value="UniProtKB-KW"/>
</dbReference>
<dbReference type="GO" id="GO:0003866">
    <property type="term" value="F:3-phosphoshikimate 1-carboxyvinyltransferase activity"/>
    <property type="evidence" value="ECO:0007669"/>
    <property type="project" value="UniProtKB-UniRule"/>
</dbReference>
<evidence type="ECO:0000256" key="1">
    <source>
        <dbReference type="ARBA" id="ARBA00004811"/>
    </source>
</evidence>
<dbReference type="GO" id="GO:0008652">
    <property type="term" value="P:amino acid biosynthetic process"/>
    <property type="evidence" value="ECO:0007669"/>
    <property type="project" value="UniProtKB-KW"/>
</dbReference>
<keyword evidence="11" id="KW-1185">Reference proteome</keyword>
<dbReference type="InterPro" id="IPR013792">
    <property type="entry name" value="RNA3'P_cycl/enolpyr_Trfase_a/b"/>
</dbReference>
<comment type="pathway">
    <text evidence="1 8">Metabolic intermediate biosynthesis; chorismate biosynthesis; chorismate from D-erythrose 4-phosphate and phosphoenolpyruvate: step 6/7.</text>
</comment>
<proteinExistence type="inferred from homology"/>
<feature type="binding site" evidence="8">
    <location>
        <position position="142"/>
    </location>
    <ligand>
        <name>phosphoenolpyruvate</name>
        <dbReference type="ChEBI" id="CHEBI:58702"/>
    </ligand>
</feature>
<dbReference type="PIRSF" id="PIRSF000505">
    <property type="entry name" value="EPSPS"/>
    <property type="match status" value="1"/>
</dbReference>
<feature type="domain" description="Enolpyruvate transferase" evidence="9">
    <location>
        <begin position="26"/>
        <end position="436"/>
    </location>
</feature>
<keyword evidence="5 8" id="KW-0808">Transferase</keyword>
<dbReference type="FunFam" id="3.65.10.10:FF:000010">
    <property type="entry name" value="3-phosphoshikimate 1-carboxyvinyltransferase"/>
    <property type="match status" value="1"/>
</dbReference>
<dbReference type="GO" id="GO:0009423">
    <property type="term" value="P:chorismate biosynthetic process"/>
    <property type="evidence" value="ECO:0007669"/>
    <property type="project" value="UniProtKB-UniRule"/>
</dbReference>
<dbReference type="CDD" id="cd01556">
    <property type="entry name" value="EPSP_synthase"/>
    <property type="match status" value="1"/>
</dbReference>
<comment type="subcellular location">
    <subcellularLocation>
        <location evidence="8">Cytoplasm</location>
    </subcellularLocation>
</comment>
<feature type="binding site" evidence="8">
    <location>
        <position position="39"/>
    </location>
    <ligand>
        <name>3-phosphoshikimate</name>
        <dbReference type="ChEBI" id="CHEBI:145989"/>
    </ligand>
</feature>
<evidence type="ECO:0000256" key="3">
    <source>
        <dbReference type="ARBA" id="ARBA00022490"/>
    </source>
</evidence>
<dbReference type="Gene3D" id="3.65.10.10">
    <property type="entry name" value="Enolpyruvate transferase domain"/>
    <property type="match status" value="2"/>
</dbReference>
<dbReference type="EC" id="2.5.1.19" evidence="8"/>
<dbReference type="Proteomes" id="UP000325827">
    <property type="component" value="Unassembled WGS sequence"/>
</dbReference>
<dbReference type="AlphaFoldDB" id="A0A5J5J4L1"/>
<evidence type="ECO:0000256" key="2">
    <source>
        <dbReference type="ARBA" id="ARBA00009948"/>
    </source>
</evidence>
<comment type="caution">
    <text evidence="10">The sequence shown here is derived from an EMBL/GenBank/DDBJ whole genome shotgun (WGS) entry which is preliminary data.</text>
</comment>
<gene>
    <name evidence="8 10" type="primary">aroA</name>
    <name evidence="10" type="ORF">F6B43_06205</name>
</gene>
<feature type="binding site" evidence="8">
    <location>
        <position position="189"/>
    </location>
    <ligand>
        <name>3-phosphoshikimate</name>
        <dbReference type="ChEBI" id="CHEBI:145989"/>
    </ligand>
</feature>
<comment type="similarity">
    <text evidence="2 8">Belongs to the EPSP synthase family.</text>
</comment>
<feature type="binding site" evidence="8">
    <location>
        <position position="359"/>
    </location>
    <ligand>
        <name>3-phosphoshikimate</name>
        <dbReference type="ChEBI" id="CHEBI:145989"/>
    </ligand>
</feature>
<dbReference type="FunFam" id="3.65.10.10:FF:000011">
    <property type="entry name" value="3-phosphoshikimate 1-carboxyvinyltransferase"/>
    <property type="match status" value="1"/>
</dbReference>
<keyword evidence="3 8" id="KW-0963">Cytoplasm</keyword>
<accession>A0A5J5J4L1</accession>
<dbReference type="HAMAP" id="MF_00210">
    <property type="entry name" value="EPSP_synth"/>
    <property type="match status" value="1"/>
</dbReference>
<organism evidence="10 11">
    <name type="scientific">Microbacterium rhizomatis</name>
    <dbReference type="NCBI Taxonomy" id="1631477"/>
    <lineage>
        <taxon>Bacteria</taxon>
        <taxon>Bacillati</taxon>
        <taxon>Actinomycetota</taxon>
        <taxon>Actinomycetes</taxon>
        <taxon>Micrococcales</taxon>
        <taxon>Microbacteriaceae</taxon>
        <taxon>Microbacterium</taxon>
    </lineage>
</organism>
<evidence type="ECO:0000256" key="8">
    <source>
        <dbReference type="HAMAP-Rule" id="MF_00210"/>
    </source>
</evidence>
<evidence type="ECO:0000256" key="7">
    <source>
        <dbReference type="ARBA" id="ARBA00044633"/>
    </source>
</evidence>
<dbReference type="SUPFAM" id="SSF55205">
    <property type="entry name" value="EPT/RTPC-like"/>
    <property type="match status" value="1"/>
</dbReference>
<feature type="binding site" evidence="8">
    <location>
        <position position="114"/>
    </location>
    <ligand>
        <name>phosphoenolpyruvate</name>
        <dbReference type="ChEBI" id="CHEBI:58702"/>
    </ligand>
</feature>
<dbReference type="UniPathway" id="UPA00053">
    <property type="reaction ID" value="UER00089"/>
</dbReference>
<comment type="caution">
    <text evidence="8">Lacks conserved residue(s) required for the propagation of feature annotation.</text>
</comment>
<keyword evidence="4 8" id="KW-0028">Amino-acid biosynthesis</keyword>
<dbReference type="GO" id="GO:0005737">
    <property type="term" value="C:cytoplasm"/>
    <property type="evidence" value="ECO:0007669"/>
    <property type="project" value="UniProtKB-SubCell"/>
</dbReference>
<evidence type="ECO:0000313" key="10">
    <source>
        <dbReference type="EMBL" id="KAA9111187.1"/>
    </source>
</evidence>
<dbReference type="InterPro" id="IPR023193">
    <property type="entry name" value="EPSP_synthase_CS"/>
</dbReference>
<sequence length="451" mass="46657">MSGDGYSLPATRPSPVRGAWSAPIATSALRATVAVPGSKSLTNRELILASLADGPSRLSAPLHSDDSARMVDALRALGVGVDEVEGTGGFGPDLEVTPVWPLRGDIEIDCGQAGTVMRFVSALAGFARGDVTMTAHESALHRPMGAMITALRDVGVDIDDGGHWALPFTVRGRGHTRGGEITIDASGSSQFVSGLLLAAARYDVGLHLIHSGARLPSQPHIDMTIEALGHRGVHVERPAPAEWIVPAGPIRAKDIAIEPDLSNAAPFLAAAMIAGGSVSVTGWPAHSTQPGAMLGDILTQMGARVTRRGGALTVTGGSSILGMDLDLSAAGELAPTVFALAAFADSPTTLYGIGHIRGHETDRIAALVGELRALGGEAHELDDGIRIFPRALHGGTWHAHHDHRLATTGALIGLVVPGVEVDDIGTTAKTMPEFPELWDRMLAGSPEGALA</sequence>
<dbReference type="PROSITE" id="PS00885">
    <property type="entry name" value="EPSP_SYNTHASE_2"/>
    <property type="match status" value="1"/>
</dbReference>
<evidence type="ECO:0000256" key="5">
    <source>
        <dbReference type="ARBA" id="ARBA00022679"/>
    </source>
</evidence>
<name>A0A5J5J4L1_9MICO</name>
<dbReference type="RefSeq" id="WP_150447957.1">
    <property type="nucleotide sequence ID" value="NZ_VYSA01000001.1"/>
</dbReference>
<dbReference type="Pfam" id="PF00275">
    <property type="entry name" value="EPSP_synthase"/>
    <property type="match status" value="1"/>
</dbReference>
<keyword evidence="6 8" id="KW-0057">Aromatic amino acid biosynthesis</keyword>
<feature type="binding site" evidence="8">
    <location>
        <position position="363"/>
    </location>
    <ligand>
        <name>phosphoenolpyruvate</name>
        <dbReference type="ChEBI" id="CHEBI:58702"/>
    </ligand>
</feature>
<dbReference type="InterPro" id="IPR001986">
    <property type="entry name" value="Enolpyruvate_Tfrase_dom"/>
</dbReference>
<protein>
    <recommendedName>
        <fullName evidence="8">3-phosphoshikimate 1-carboxyvinyltransferase</fullName>
        <ecNumber evidence="8">2.5.1.19</ecNumber>
    </recommendedName>
    <alternativeName>
        <fullName evidence="8">5-enolpyruvylshikimate-3-phosphate synthase</fullName>
        <shortName evidence="8">EPSP synthase</shortName>
        <shortName evidence="8">EPSPS</shortName>
    </alternativeName>
</protein>
<evidence type="ECO:0000256" key="4">
    <source>
        <dbReference type="ARBA" id="ARBA00022605"/>
    </source>
</evidence>
<feature type="active site" description="Proton acceptor" evidence="8">
    <location>
        <position position="332"/>
    </location>
</feature>
<comment type="catalytic activity">
    <reaction evidence="7">
        <text>3-phosphoshikimate + phosphoenolpyruvate = 5-O-(1-carboxyvinyl)-3-phosphoshikimate + phosphate</text>
        <dbReference type="Rhea" id="RHEA:21256"/>
        <dbReference type="ChEBI" id="CHEBI:43474"/>
        <dbReference type="ChEBI" id="CHEBI:57701"/>
        <dbReference type="ChEBI" id="CHEBI:58702"/>
        <dbReference type="ChEBI" id="CHEBI:145989"/>
        <dbReference type="EC" id="2.5.1.19"/>
    </reaction>
    <physiologicalReaction direction="left-to-right" evidence="7">
        <dbReference type="Rhea" id="RHEA:21257"/>
    </physiologicalReaction>
</comment>
<feature type="binding site" evidence="8">
    <location>
        <position position="332"/>
    </location>
    <ligand>
        <name>3-phosphoshikimate</name>
        <dbReference type="ChEBI" id="CHEBI:145989"/>
    </ligand>
</feature>
<dbReference type="InterPro" id="IPR006264">
    <property type="entry name" value="EPSP_synthase"/>
</dbReference>
<feature type="binding site" evidence="8">
    <location>
        <position position="44"/>
    </location>
    <ligand>
        <name>3-phosphoshikimate</name>
        <dbReference type="ChEBI" id="CHEBI:145989"/>
    </ligand>
</feature>
<feature type="binding site" evidence="8">
    <location>
        <position position="40"/>
    </location>
    <ligand>
        <name>3-phosphoshikimate</name>
        <dbReference type="ChEBI" id="CHEBI:145989"/>
    </ligand>
</feature>
<feature type="binding site" evidence="8">
    <location>
        <position position="429"/>
    </location>
    <ligand>
        <name>phosphoenolpyruvate</name>
        <dbReference type="ChEBI" id="CHEBI:58702"/>
    </ligand>
</feature>
<dbReference type="OrthoDB" id="9809920at2"/>
<reference evidence="11" key="1">
    <citation type="submission" date="2019-09" db="EMBL/GenBank/DDBJ databases">
        <title>Mumia zhuanghuii sp. nov. isolated from the intestinal contents of plateau pika (Ochotona curzoniae) in the Qinghai-Tibet plateau of China.</title>
        <authorList>
            <person name="Tian Z."/>
        </authorList>
    </citation>
    <scope>NUCLEOTIDE SEQUENCE [LARGE SCALE GENOMIC DNA]</scope>
    <source>
        <strain evidence="11">JCM 30598</strain>
    </source>
</reference>
<dbReference type="NCBIfam" id="TIGR01356">
    <property type="entry name" value="aroA"/>
    <property type="match status" value="1"/>
</dbReference>
<evidence type="ECO:0000256" key="6">
    <source>
        <dbReference type="ARBA" id="ARBA00023141"/>
    </source>
</evidence>
<evidence type="ECO:0000313" key="11">
    <source>
        <dbReference type="Proteomes" id="UP000325827"/>
    </source>
</evidence>
<dbReference type="InterPro" id="IPR036968">
    <property type="entry name" value="Enolpyruvate_Tfrase_sf"/>
</dbReference>
<dbReference type="PANTHER" id="PTHR21090:SF5">
    <property type="entry name" value="PENTAFUNCTIONAL AROM POLYPEPTIDE"/>
    <property type="match status" value="1"/>
</dbReference>
<feature type="binding site" evidence="8">
    <location>
        <position position="190"/>
    </location>
    <ligand>
        <name>3-phosphoshikimate</name>
        <dbReference type="ChEBI" id="CHEBI:145989"/>
    </ligand>
</feature>
<comment type="subunit">
    <text evidence="8">Monomer.</text>
</comment>
<feature type="binding site" evidence="8">
    <location>
        <position position="188"/>
    </location>
    <ligand>
        <name>3-phosphoshikimate</name>
        <dbReference type="ChEBI" id="CHEBI:145989"/>
    </ligand>
</feature>
<comment type="function">
    <text evidence="8">Catalyzes the transfer of the enolpyruvyl moiety of phosphoenolpyruvate (PEP) to the 5-hydroxyl of shikimate-3-phosphate (S3P) to produce enolpyruvyl shikimate-3-phosphate and inorganic phosphate.</text>
</comment>
<feature type="binding site" evidence="8">
    <location>
        <position position="217"/>
    </location>
    <ligand>
        <name>3-phosphoshikimate</name>
        <dbReference type="ChEBI" id="CHEBI:145989"/>
    </ligand>
</feature>
<evidence type="ECO:0000259" key="9">
    <source>
        <dbReference type="Pfam" id="PF00275"/>
    </source>
</evidence>
<dbReference type="PANTHER" id="PTHR21090">
    <property type="entry name" value="AROM/DEHYDROQUINATE SYNTHASE"/>
    <property type="match status" value="1"/>
</dbReference>
<feature type="binding site" evidence="8">
    <location>
        <position position="404"/>
    </location>
    <ligand>
        <name>phosphoenolpyruvate</name>
        <dbReference type="ChEBI" id="CHEBI:58702"/>
    </ligand>
</feature>